<proteinExistence type="inferred from homology"/>
<evidence type="ECO:0000256" key="1">
    <source>
        <dbReference type="ARBA" id="ARBA00008861"/>
    </source>
</evidence>
<protein>
    <recommendedName>
        <fullName evidence="3">Putative gamma-glutamylcyclotransferase</fullName>
    </recommendedName>
</protein>
<accession>A0A9P9APX6</accession>
<dbReference type="PANTHER" id="PTHR31544:SF2">
    <property type="entry name" value="AIG2-LIKE PROTEIN D"/>
    <property type="match status" value="1"/>
</dbReference>
<dbReference type="Proteomes" id="UP000777438">
    <property type="component" value="Unassembled WGS sequence"/>
</dbReference>
<dbReference type="PANTHER" id="PTHR31544">
    <property type="entry name" value="AIG2-LIKE PROTEIN D"/>
    <property type="match status" value="1"/>
</dbReference>
<reference evidence="5 6" key="1">
    <citation type="journal article" date="2021" name="Nat. Commun.">
        <title>Genetic determinants of endophytism in the Arabidopsis root mycobiome.</title>
        <authorList>
            <person name="Mesny F."/>
            <person name="Miyauchi S."/>
            <person name="Thiergart T."/>
            <person name="Pickel B."/>
            <person name="Atanasova L."/>
            <person name="Karlsson M."/>
            <person name="Huettel B."/>
            <person name="Barry K.W."/>
            <person name="Haridas S."/>
            <person name="Chen C."/>
            <person name="Bauer D."/>
            <person name="Andreopoulos W."/>
            <person name="Pangilinan J."/>
            <person name="LaButti K."/>
            <person name="Riley R."/>
            <person name="Lipzen A."/>
            <person name="Clum A."/>
            <person name="Drula E."/>
            <person name="Henrissat B."/>
            <person name="Kohler A."/>
            <person name="Grigoriev I.V."/>
            <person name="Martin F.M."/>
            <person name="Hacquard S."/>
        </authorList>
    </citation>
    <scope>NUCLEOTIDE SEQUENCE [LARGE SCALE GENOMIC DNA]</scope>
    <source>
        <strain evidence="5 6">MPI-CAGE-CH-0241</strain>
    </source>
</reference>
<organism evidence="5 6">
    <name type="scientific">Thelonectria olida</name>
    <dbReference type="NCBI Taxonomy" id="1576542"/>
    <lineage>
        <taxon>Eukaryota</taxon>
        <taxon>Fungi</taxon>
        <taxon>Dikarya</taxon>
        <taxon>Ascomycota</taxon>
        <taxon>Pezizomycotina</taxon>
        <taxon>Sordariomycetes</taxon>
        <taxon>Hypocreomycetidae</taxon>
        <taxon>Hypocreales</taxon>
        <taxon>Nectriaceae</taxon>
        <taxon>Thelonectria</taxon>
    </lineage>
</organism>
<feature type="domain" description="Gamma-glutamylcyclotransferase AIG2-like" evidence="4">
    <location>
        <begin position="8"/>
        <end position="130"/>
    </location>
</feature>
<name>A0A9P9APX6_9HYPO</name>
<dbReference type="CDD" id="cd06661">
    <property type="entry name" value="GGCT_like"/>
    <property type="match status" value="1"/>
</dbReference>
<dbReference type="InterPro" id="IPR045038">
    <property type="entry name" value="AIG2-like"/>
</dbReference>
<sequence length="157" mass="17793">MATAPRPVFIYGTLCAKPLLAWVLTGDATRIEEISALIRTAKVNGIARHALHGCDYPAAIKEHSSSIDGYLVQPQTVSQRKKLDDFEGEVYQVHTVQAMLFHSETVESFIEADIYLWNGNADQVSNKSWDLEWFIKERLEDWIDLFEGMEMVGDDTD</sequence>
<evidence type="ECO:0000313" key="5">
    <source>
        <dbReference type="EMBL" id="KAH6889481.1"/>
    </source>
</evidence>
<evidence type="ECO:0000256" key="2">
    <source>
        <dbReference type="ARBA" id="ARBA00022679"/>
    </source>
</evidence>
<dbReference type="OrthoDB" id="1044435at2759"/>
<comment type="caution">
    <text evidence="5">The sequence shown here is derived from an EMBL/GenBank/DDBJ whole genome shotgun (WGS) entry which is preliminary data.</text>
</comment>
<dbReference type="Gene3D" id="3.10.490.10">
    <property type="entry name" value="Gamma-glutamyl cyclotransferase-like"/>
    <property type="match status" value="1"/>
</dbReference>
<dbReference type="InterPro" id="IPR009288">
    <property type="entry name" value="AIG2-like_dom"/>
</dbReference>
<dbReference type="Pfam" id="PF06094">
    <property type="entry name" value="GGACT"/>
    <property type="match status" value="1"/>
</dbReference>
<comment type="similarity">
    <text evidence="1">Belongs to the gamma-glutamylcyclotransferase family.</text>
</comment>
<evidence type="ECO:0000313" key="6">
    <source>
        <dbReference type="Proteomes" id="UP000777438"/>
    </source>
</evidence>
<dbReference type="InterPro" id="IPR013024">
    <property type="entry name" value="GGCT-like"/>
</dbReference>
<dbReference type="GO" id="GO:0016740">
    <property type="term" value="F:transferase activity"/>
    <property type="evidence" value="ECO:0007669"/>
    <property type="project" value="UniProtKB-KW"/>
</dbReference>
<dbReference type="InterPro" id="IPR036568">
    <property type="entry name" value="GGCT-like_sf"/>
</dbReference>
<dbReference type="EMBL" id="JAGPYM010000011">
    <property type="protein sequence ID" value="KAH6889481.1"/>
    <property type="molecule type" value="Genomic_DNA"/>
</dbReference>
<evidence type="ECO:0000259" key="4">
    <source>
        <dbReference type="Pfam" id="PF06094"/>
    </source>
</evidence>
<gene>
    <name evidence="5" type="ORF">B0T10DRAFT_488048</name>
</gene>
<keyword evidence="6" id="KW-1185">Reference proteome</keyword>
<keyword evidence="2" id="KW-0808">Transferase</keyword>
<dbReference type="SUPFAM" id="SSF110857">
    <property type="entry name" value="Gamma-glutamyl cyclotransferase-like"/>
    <property type="match status" value="1"/>
</dbReference>
<dbReference type="AlphaFoldDB" id="A0A9P9APX6"/>
<evidence type="ECO:0000256" key="3">
    <source>
        <dbReference type="ARBA" id="ARBA00030602"/>
    </source>
</evidence>